<evidence type="ECO:0000256" key="19">
    <source>
        <dbReference type="ARBA" id="ARBA00023242"/>
    </source>
</evidence>
<evidence type="ECO:0000256" key="18">
    <source>
        <dbReference type="ARBA" id="ARBA00023172"/>
    </source>
</evidence>
<evidence type="ECO:0000256" key="10">
    <source>
        <dbReference type="ARBA" id="ARBA00022759"/>
    </source>
</evidence>
<dbReference type="OMA" id="CHISKPH"/>
<comment type="subcellular location">
    <subcellularLocation>
        <location evidence="3">Cytoplasm</location>
    </subcellularLocation>
    <subcellularLocation>
        <location evidence="2">Nucleus</location>
    </subcellularLocation>
</comment>
<evidence type="ECO:0000313" key="25">
    <source>
        <dbReference type="EMBL" id="CCD25831.2"/>
    </source>
</evidence>
<dbReference type="Gene3D" id="3.30.420.10">
    <property type="entry name" value="Ribonuclease H-like superfamily/Ribonuclease H"/>
    <property type="match status" value="1"/>
</dbReference>
<protein>
    <recommendedName>
        <fullName evidence="24">Integrase catalytic domain-containing protein</fullName>
    </recommendedName>
</protein>
<evidence type="ECO:0000256" key="2">
    <source>
        <dbReference type="ARBA" id="ARBA00004123"/>
    </source>
</evidence>
<dbReference type="GO" id="GO:0003723">
    <property type="term" value="F:RNA binding"/>
    <property type="evidence" value="ECO:0007669"/>
    <property type="project" value="UniProtKB-KW"/>
</dbReference>
<evidence type="ECO:0000256" key="21">
    <source>
        <dbReference type="ARBA" id="ARBA00025615"/>
    </source>
</evidence>
<evidence type="ECO:0000256" key="11">
    <source>
        <dbReference type="ARBA" id="ARBA00022801"/>
    </source>
</evidence>
<dbReference type="eggNOG" id="KOG0017">
    <property type="taxonomic scope" value="Eukaryota"/>
</dbReference>
<dbReference type="GO" id="GO:0003964">
    <property type="term" value="F:RNA-directed DNA polymerase activity"/>
    <property type="evidence" value="ECO:0007669"/>
    <property type="project" value="UniProtKB-KW"/>
</dbReference>
<gene>
    <name evidence="25" type="primary">NDAI0G00550</name>
    <name evidence="25" type="ordered locus">NDAI_0G00550</name>
</gene>
<keyword evidence="11" id="KW-0378">Hydrolase</keyword>
<dbReference type="InterPro" id="IPR039537">
    <property type="entry name" value="Retrotran_Ty1/copia-like"/>
</dbReference>
<dbReference type="GeneID" id="11497227"/>
<dbReference type="PROSITE" id="PS50994">
    <property type="entry name" value="INTEGRASE"/>
    <property type="match status" value="1"/>
</dbReference>
<evidence type="ECO:0000256" key="9">
    <source>
        <dbReference type="ARBA" id="ARBA00022723"/>
    </source>
</evidence>
<keyword evidence="19" id="KW-0539">Nucleus</keyword>
<evidence type="ECO:0000256" key="14">
    <source>
        <dbReference type="ARBA" id="ARBA00022908"/>
    </source>
</evidence>
<evidence type="ECO:0000256" key="5">
    <source>
        <dbReference type="ARBA" id="ARBA00022578"/>
    </source>
</evidence>
<keyword evidence="14" id="KW-0229">DNA integration</keyword>
<keyword evidence="10" id="KW-0255">Endonuclease</keyword>
<evidence type="ECO:0000256" key="23">
    <source>
        <dbReference type="ARBA" id="ARBA00049244"/>
    </source>
</evidence>
<evidence type="ECO:0000259" key="24">
    <source>
        <dbReference type="PROSITE" id="PS50994"/>
    </source>
</evidence>
<dbReference type="EMBL" id="HE580273">
    <property type="protein sequence ID" value="CCD25831.2"/>
    <property type="molecule type" value="Genomic_DNA"/>
</dbReference>
<keyword evidence="6" id="KW-0808">Transferase</keyword>
<evidence type="ECO:0000256" key="15">
    <source>
        <dbReference type="ARBA" id="ARBA00022918"/>
    </source>
</evidence>
<evidence type="ECO:0000256" key="12">
    <source>
        <dbReference type="ARBA" id="ARBA00022842"/>
    </source>
</evidence>
<dbReference type="GO" id="GO:0015074">
    <property type="term" value="P:DNA integration"/>
    <property type="evidence" value="ECO:0007669"/>
    <property type="project" value="UniProtKB-KW"/>
</dbReference>
<evidence type="ECO:0000256" key="22">
    <source>
        <dbReference type="ARBA" id="ARBA00048173"/>
    </source>
</evidence>
<dbReference type="GO" id="GO:0003887">
    <property type="term" value="F:DNA-directed DNA polymerase activity"/>
    <property type="evidence" value="ECO:0007669"/>
    <property type="project" value="UniProtKB-KW"/>
</dbReference>
<proteinExistence type="predicted"/>
<keyword evidence="12" id="KW-0460">Magnesium</keyword>
<keyword evidence="5" id="KW-0815">Transposition</keyword>
<evidence type="ECO:0000256" key="17">
    <source>
        <dbReference type="ARBA" id="ARBA00023125"/>
    </source>
</evidence>
<dbReference type="GO" id="GO:0046872">
    <property type="term" value="F:metal ion binding"/>
    <property type="evidence" value="ECO:0007669"/>
    <property type="project" value="UniProtKB-KW"/>
</dbReference>
<dbReference type="STRING" id="1071378.G0WDH0"/>
<evidence type="ECO:0000256" key="3">
    <source>
        <dbReference type="ARBA" id="ARBA00004496"/>
    </source>
</evidence>
<keyword evidence="7" id="KW-0548">Nucleotidyltransferase</keyword>
<keyword evidence="26" id="KW-1185">Reference proteome</keyword>
<dbReference type="AlphaFoldDB" id="G0WDH0"/>
<accession>G0WDH0</accession>
<comment type="function">
    <text evidence="21">Integrase (IN) targets the VLP to the nucleus, where a subparticle preintegration complex (PIC) containing at least integrase and the newly synthesized dsDNA copy of the retrotransposon must transit the nuclear membrane. Once in the nucleus, integrase performs the integration of the dsDNA into the host genome.</text>
</comment>
<dbReference type="GO" id="GO:0032196">
    <property type="term" value="P:transposition"/>
    <property type="evidence" value="ECO:0007669"/>
    <property type="project" value="UniProtKB-KW"/>
</dbReference>
<dbReference type="SUPFAM" id="SSF53098">
    <property type="entry name" value="Ribonuclease H-like"/>
    <property type="match status" value="1"/>
</dbReference>
<evidence type="ECO:0000256" key="1">
    <source>
        <dbReference type="ARBA" id="ARBA00000077"/>
    </source>
</evidence>
<keyword evidence="9" id="KW-0479">Metal-binding</keyword>
<evidence type="ECO:0000313" key="26">
    <source>
        <dbReference type="Proteomes" id="UP000000689"/>
    </source>
</evidence>
<dbReference type="HOGENOM" id="CLU_667462_0_0_1"/>
<evidence type="ECO:0000256" key="13">
    <source>
        <dbReference type="ARBA" id="ARBA00022884"/>
    </source>
</evidence>
<name>G0WDH0_NAUDC</name>
<evidence type="ECO:0000256" key="20">
    <source>
        <dbReference type="ARBA" id="ARBA00025590"/>
    </source>
</evidence>
<dbReference type="PANTHER" id="PTHR42648:SF11">
    <property type="entry name" value="TRANSPOSON TY4-P GAG-POL POLYPROTEIN"/>
    <property type="match status" value="1"/>
</dbReference>
<dbReference type="Pfam" id="PF00665">
    <property type="entry name" value="rve"/>
    <property type="match status" value="1"/>
</dbReference>
<keyword evidence="18" id="KW-0233">DNA recombination</keyword>
<reference evidence="25 26" key="1">
    <citation type="journal article" date="2011" name="Proc. Natl. Acad. Sci. U.S.A.">
        <title>Evolutionary erosion of yeast sex chromosomes by mating-type switching accidents.</title>
        <authorList>
            <person name="Gordon J.L."/>
            <person name="Armisen D."/>
            <person name="Proux-Wera E."/>
            <person name="Oheigeartaigh S.S."/>
            <person name="Byrne K.P."/>
            <person name="Wolfe K.H."/>
        </authorList>
    </citation>
    <scope>NUCLEOTIDE SEQUENCE [LARGE SCALE GENOMIC DNA]</scope>
    <source>
        <strain evidence="26">ATCC 10597 / BCRC 20456 / CBS 421 / NBRC 0211 / NRRL Y-12639</strain>
    </source>
</reference>
<organism evidence="25 26">
    <name type="scientific">Naumovozyma dairenensis (strain ATCC 10597 / BCRC 20456 / CBS 421 / NBRC 0211 / NRRL Y-12639)</name>
    <name type="common">Saccharomyces dairenensis</name>
    <dbReference type="NCBI Taxonomy" id="1071378"/>
    <lineage>
        <taxon>Eukaryota</taxon>
        <taxon>Fungi</taxon>
        <taxon>Dikarya</taxon>
        <taxon>Ascomycota</taxon>
        <taxon>Saccharomycotina</taxon>
        <taxon>Saccharomycetes</taxon>
        <taxon>Saccharomycetales</taxon>
        <taxon>Saccharomycetaceae</taxon>
        <taxon>Naumovozyma</taxon>
    </lineage>
</organism>
<comment type="catalytic activity">
    <reaction evidence="1">
        <text>Endonucleolytic cleavage to 5'-phosphomonoester.</text>
        <dbReference type="EC" id="3.1.26.4"/>
    </reaction>
</comment>
<keyword evidence="8" id="KW-0540">Nuclease</keyword>
<dbReference type="KEGG" id="ndi:NDAI_0G00550"/>
<dbReference type="GO" id="GO:0005737">
    <property type="term" value="C:cytoplasm"/>
    <property type="evidence" value="ECO:0007669"/>
    <property type="project" value="UniProtKB-SubCell"/>
</dbReference>
<dbReference type="OrthoDB" id="5423336at2759"/>
<keyword evidence="16" id="KW-0239">DNA-directed DNA polymerase</keyword>
<dbReference type="Proteomes" id="UP000000689">
    <property type="component" value="Chromosome 7"/>
</dbReference>
<evidence type="ECO:0000256" key="8">
    <source>
        <dbReference type="ARBA" id="ARBA00022722"/>
    </source>
</evidence>
<evidence type="ECO:0000256" key="7">
    <source>
        <dbReference type="ARBA" id="ARBA00022695"/>
    </source>
</evidence>
<comment type="catalytic activity">
    <reaction evidence="22">
        <text>DNA(n) + a 2'-deoxyribonucleoside 5'-triphosphate = DNA(n+1) + diphosphate</text>
        <dbReference type="Rhea" id="RHEA:22508"/>
        <dbReference type="Rhea" id="RHEA-COMP:17339"/>
        <dbReference type="Rhea" id="RHEA-COMP:17340"/>
        <dbReference type="ChEBI" id="CHEBI:33019"/>
        <dbReference type="ChEBI" id="CHEBI:61560"/>
        <dbReference type="ChEBI" id="CHEBI:173112"/>
        <dbReference type="EC" id="2.7.7.49"/>
    </reaction>
</comment>
<keyword evidence="4" id="KW-0963">Cytoplasm</keyword>
<dbReference type="GO" id="GO:0004523">
    <property type="term" value="F:RNA-DNA hybrid ribonuclease activity"/>
    <property type="evidence" value="ECO:0007669"/>
    <property type="project" value="UniProtKB-EC"/>
</dbReference>
<feature type="domain" description="Integrase catalytic" evidence="24">
    <location>
        <begin position="286"/>
        <end position="412"/>
    </location>
</feature>
<dbReference type="InterPro" id="IPR012337">
    <property type="entry name" value="RNaseH-like_sf"/>
</dbReference>
<dbReference type="GO" id="GO:0003677">
    <property type="term" value="F:DNA binding"/>
    <property type="evidence" value="ECO:0007669"/>
    <property type="project" value="UniProtKB-KW"/>
</dbReference>
<evidence type="ECO:0000256" key="4">
    <source>
        <dbReference type="ARBA" id="ARBA00022490"/>
    </source>
</evidence>
<keyword evidence="15" id="KW-0695">RNA-directed DNA polymerase</keyword>
<dbReference type="InterPro" id="IPR036397">
    <property type="entry name" value="RNaseH_sf"/>
</dbReference>
<dbReference type="GO" id="GO:0005634">
    <property type="term" value="C:nucleus"/>
    <property type="evidence" value="ECO:0007669"/>
    <property type="project" value="UniProtKB-SubCell"/>
</dbReference>
<comment type="function">
    <text evidence="20">Reverse transcriptase/ribonuclease H (RT) is a multifunctional enzyme that catalyzes the conversion of the retro-elements RNA genome into dsDNA within the VLP. The enzyme displays a DNA polymerase activity that can copy either DNA or RNA templates, and a ribonuclease H (RNase H) activity that cleaves the RNA strand of RNA-DNA heteroduplexes during plus-strand synthesis and hydrolyzes RNA primers. The conversion leads to a linear dsDNA copy of the retrotransposon that includes long terminal repeats (LTRs) at both ends.</text>
</comment>
<dbReference type="PANTHER" id="PTHR42648">
    <property type="entry name" value="TRANSPOSASE, PUTATIVE-RELATED"/>
    <property type="match status" value="1"/>
</dbReference>
<keyword evidence="17" id="KW-0238">DNA-binding</keyword>
<keyword evidence="13" id="KW-0694">RNA-binding</keyword>
<evidence type="ECO:0000256" key="16">
    <source>
        <dbReference type="ARBA" id="ARBA00022932"/>
    </source>
</evidence>
<dbReference type="RefSeq" id="XP_003671074.2">
    <property type="nucleotide sequence ID" value="XM_003671026.2"/>
</dbReference>
<comment type="catalytic activity">
    <reaction evidence="23">
        <text>DNA(n) + a 2'-deoxyribonucleoside 5'-triphosphate = DNA(n+1) + diphosphate</text>
        <dbReference type="Rhea" id="RHEA:22508"/>
        <dbReference type="Rhea" id="RHEA-COMP:17339"/>
        <dbReference type="Rhea" id="RHEA-COMP:17340"/>
        <dbReference type="ChEBI" id="CHEBI:33019"/>
        <dbReference type="ChEBI" id="CHEBI:61560"/>
        <dbReference type="ChEBI" id="CHEBI:173112"/>
        <dbReference type="EC" id="2.7.7.7"/>
    </reaction>
</comment>
<dbReference type="InterPro" id="IPR001584">
    <property type="entry name" value="Integrase_cat-core"/>
</dbReference>
<dbReference type="GO" id="GO:0006310">
    <property type="term" value="P:DNA recombination"/>
    <property type="evidence" value="ECO:0007669"/>
    <property type="project" value="UniProtKB-KW"/>
</dbReference>
<evidence type="ECO:0000256" key="6">
    <source>
        <dbReference type="ARBA" id="ARBA00022679"/>
    </source>
</evidence>
<sequence>MESYNYNITGINWKRCFRAVGHTAKRCPKIQDLKTAVEANFTVSTRSKSTKKSGNKRNHVHHLNSTVPADELRCLRRAPSSNELNIDNFFVLNSAAEISPIDSKFLHSRNDNPPDPLFGAGNEEIPVAASGNLTFHWLNNTSHSLYAISSPHVDLNLISTDALEDVGIIVDNRRKALVRLDSDEVLAPITKIGKYRCVPLSFGKLPKHKSPSPCAFQKFPLTFVHRLFDHINVKDTRKSIESKLITNIRINDVDWTGIDKFQCKDCLAGKLTKHKHIVGSRLKYQKYYEPFEYIHTDLFGPVSGVDITSPKYFISFTDENTRFRWVFPLKKKDADHILPIFQQLVNYIKTQFKVRVLTFHMDRGSEYTSTMVRDYFKVKGIIPIYTTVGDSSSNGIAERANLTFLNDCRTLY</sequence>